<proteinExistence type="predicted"/>
<reference evidence="1" key="2">
    <citation type="journal article" date="2015" name="Fish Shellfish Immunol.">
        <title>Early steps in the European eel (Anguilla anguilla)-Vibrio vulnificus interaction in the gills: Role of the RtxA13 toxin.</title>
        <authorList>
            <person name="Callol A."/>
            <person name="Pajuelo D."/>
            <person name="Ebbesson L."/>
            <person name="Teles M."/>
            <person name="MacKenzie S."/>
            <person name="Amaro C."/>
        </authorList>
    </citation>
    <scope>NUCLEOTIDE SEQUENCE</scope>
</reference>
<reference evidence="1" key="1">
    <citation type="submission" date="2014-11" db="EMBL/GenBank/DDBJ databases">
        <authorList>
            <person name="Amaro Gonzalez C."/>
        </authorList>
    </citation>
    <scope>NUCLEOTIDE SEQUENCE</scope>
</reference>
<sequence length="23" mass="2642">MTSPLKFITCPFEMKVVLLFPVT</sequence>
<dbReference type="EMBL" id="GBXM01086939">
    <property type="protein sequence ID" value="JAH21638.1"/>
    <property type="molecule type" value="Transcribed_RNA"/>
</dbReference>
<dbReference type="AlphaFoldDB" id="A0A0E9QZX2"/>
<accession>A0A0E9QZX2</accession>
<organism evidence="1">
    <name type="scientific">Anguilla anguilla</name>
    <name type="common">European freshwater eel</name>
    <name type="synonym">Muraena anguilla</name>
    <dbReference type="NCBI Taxonomy" id="7936"/>
    <lineage>
        <taxon>Eukaryota</taxon>
        <taxon>Metazoa</taxon>
        <taxon>Chordata</taxon>
        <taxon>Craniata</taxon>
        <taxon>Vertebrata</taxon>
        <taxon>Euteleostomi</taxon>
        <taxon>Actinopterygii</taxon>
        <taxon>Neopterygii</taxon>
        <taxon>Teleostei</taxon>
        <taxon>Anguilliformes</taxon>
        <taxon>Anguillidae</taxon>
        <taxon>Anguilla</taxon>
    </lineage>
</organism>
<evidence type="ECO:0000313" key="1">
    <source>
        <dbReference type="EMBL" id="JAH21638.1"/>
    </source>
</evidence>
<protein>
    <submittedName>
        <fullName evidence="1">Uncharacterized protein</fullName>
    </submittedName>
</protein>
<name>A0A0E9QZX2_ANGAN</name>